<dbReference type="RefSeq" id="WP_129226732.1">
    <property type="nucleotide sequence ID" value="NZ_SDOZ01000003.1"/>
</dbReference>
<dbReference type="AlphaFoldDB" id="A0A4Q2K640"/>
<evidence type="ECO:0000313" key="3">
    <source>
        <dbReference type="EMBL" id="RXZ58332.1"/>
    </source>
</evidence>
<evidence type="ECO:0000256" key="2">
    <source>
        <dbReference type="SAM" id="Phobius"/>
    </source>
</evidence>
<protein>
    <submittedName>
        <fullName evidence="3">Uncharacterized protein</fullName>
    </submittedName>
</protein>
<dbReference type="PANTHER" id="PTHR43939:SF101">
    <property type="entry name" value="FILAMENTOUS HEMAGGLUTININ N-TERMINAL DOMAIN-CONTAINING PROTEIN"/>
    <property type="match status" value="1"/>
</dbReference>
<dbReference type="Proteomes" id="UP000291269">
    <property type="component" value="Unassembled WGS sequence"/>
</dbReference>
<evidence type="ECO:0000256" key="1">
    <source>
        <dbReference type="SAM" id="Coils"/>
    </source>
</evidence>
<keyword evidence="4" id="KW-1185">Reference proteome</keyword>
<dbReference type="OrthoDB" id="9801152at2"/>
<feature type="coiled-coil region" evidence="1">
    <location>
        <begin position="826"/>
        <end position="853"/>
    </location>
</feature>
<keyword evidence="2" id="KW-0472">Membrane</keyword>
<feature type="transmembrane region" description="Helical" evidence="2">
    <location>
        <begin position="1243"/>
        <end position="1264"/>
    </location>
</feature>
<keyword evidence="1" id="KW-0175">Coiled coil</keyword>
<keyword evidence="2" id="KW-1133">Transmembrane helix</keyword>
<name>A0A4Q2K640_9FIRM</name>
<evidence type="ECO:0000313" key="4">
    <source>
        <dbReference type="Proteomes" id="UP000291269"/>
    </source>
</evidence>
<comment type="caution">
    <text evidence="3">The sequence shown here is derived from an EMBL/GenBank/DDBJ whole genome shotgun (WGS) entry which is preliminary data.</text>
</comment>
<proteinExistence type="predicted"/>
<gene>
    <name evidence="3" type="ORF">ESZ91_09785</name>
</gene>
<organism evidence="3 4">
    <name type="scientific">Candidatus Borkfalkia ceftriaxoniphila</name>
    <dbReference type="NCBI Taxonomy" id="2508949"/>
    <lineage>
        <taxon>Bacteria</taxon>
        <taxon>Bacillati</taxon>
        <taxon>Bacillota</taxon>
        <taxon>Clostridia</taxon>
        <taxon>Christensenellales</taxon>
        <taxon>Christensenellaceae</taxon>
        <taxon>Candidatus Borkfalkia</taxon>
    </lineage>
</organism>
<reference evidence="3 4" key="1">
    <citation type="journal article" date="2019" name="Gut">
        <title>Antibiotics-induced monodominance of a novel gut bacterial order.</title>
        <authorList>
            <person name="Hildebrand F."/>
            <person name="Moitinho-Silva L."/>
            <person name="Blasche S."/>
            <person name="Jahn M.T."/>
            <person name="Gossmann T.I."/>
            <person name="Heuerta-Cepas J."/>
            <person name="Hercog R."/>
            <person name="Luetge M."/>
            <person name="Bahram M."/>
            <person name="Pryszlak A."/>
            <person name="Alves R.J."/>
            <person name="Waszak S.M."/>
            <person name="Zhu A."/>
            <person name="Ye L."/>
            <person name="Costea P.I."/>
            <person name="Aalvink S."/>
            <person name="Belzer C."/>
            <person name="Forslund S.K."/>
            <person name="Sunagawa S."/>
            <person name="Hentschel U."/>
            <person name="Merten C."/>
            <person name="Patil K.R."/>
            <person name="Benes V."/>
            <person name="Bork P."/>
        </authorList>
    </citation>
    <scope>NUCLEOTIDE SEQUENCE [LARGE SCALE GENOMIC DNA]</scope>
    <source>
        <strain evidence="3 4">HDS1380</strain>
    </source>
</reference>
<dbReference type="EMBL" id="SDOZ01000003">
    <property type="protein sequence ID" value="RXZ58332.1"/>
    <property type="molecule type" value="Genomic_DNA"/>
</dbReference>
<accession>A0A4Q2K640</accession>
<feature type="coiled-coil region" evidence="1">
    <location>
        <begin position="1036"/>
        <end position="1143"/>
    </location>
</feature>
<feature type="coiled-coil region" evidence="1">
    <location>
        <begin position="1175"/>
        <end position="1238"/>
    </location>
</feature>
<keyword evidence="2" id="KW-0812">Transmembrane</keyword>
<dbReference type="PANTHER" id="PTHR43939">
    <property type="entry name" value="COILED-COIL DOMAIN-CONTAINING PROTEIN 158"/>
    <property type="match status" value="1"/>
</dbReference>
<sequence>MTKTMKTGIIAVLTVVLIAVCCLFVGTLNKSAYAASQEQIEAFENHVKTNLAKEDDSMYTEDLFAESGYVLAFKRAKSLYVEGASEEVMAVYNKVLEIFREPLELESFATSTLYFRIHKMNGNELLYTQNEELQGYEAIYNKYTDGSHTAVADYLNGVLGLTDNLTEARTQMNAIGEKIAAAVAAIDRIQYYNSDTQEMQIYSEEAGAALYIVADSADSIGYKFTEDGGALDETIENSATAALFDIYGKDFTALTAEQETVSNYAFYAAAVEALRAQYDKAIAVMTEIADLSDIINDDVCYTEAGKVKAARSAYGALSEYNAMDSVSANNFNDLQSLVSNIADLEAIEARIAEIETAIQNTIDAISAIGDVAYTAESNGKIQAAEALFENLDKDIKDNDTAEGQDLIVTNYATLVASRAAYDKMHEQVETAVSAIVGLSVFETDGDLYGEFLKVQGLYTALDAEQKTAVDETVPQDTDKTCRELYAYYQAKANAIWAKVDPVVTAIKNLGDVTISVEFTERLNAARKAYDALSDQEKLAVSNYSELQAKEAAFKVLMDVATQWVEAVAAIEDPVTIENMGLVETAKEFFESFEQNVQDVLKQSNEYKDSYEKYADAVEQYTALLNKISGLAGKMADLPTAEISLDEAFEQNLLNFDQAVTPVVDEYTALTENEQAYLRENYAEQYANYLAATENYAQYHVEYLIVKIGSVEKITLAQAAAISEARDAYDALDESLQNKVRNYEDKEGAETLLDPTLVAAETKLKEFTVAYDAWIAEVNKFVPEGTAVADLISVSFEKVNGLKEEYEAFLKEVEEDPDATAAVTDYLKEGKAMLDEVEAKAKDLITALTEELNEIVAVPEGERYTAEFMLRLENAEKKYGELDDTQKDIAYDDENSIIAALNSAYESFKNVYVMQVLVTDYTASVDALYKNVVTDEIYTVDVEVMLNTLKAVYNGMPAYRAVLADAYAKLGEVETAFNAAKEEGKVLGLKNVSSDIAAKNEEVNDRIDQVVEDLTKAYGAADAALKQQIEETFNAAIEGLEQAYKNADTALKNSIAENLGKIEKATQDIAALKTELEGKIAAAKEALEAADAELRDDLNAALAEIEQLAKDYADADAALRTEILNKINEKAQELTTKYSRADADLKAELQAEIAKAVADAVKTLTDGYQAADKALKDQIEATIDELEEALIADIAELEESFTAAKTAIEAEEDARKQADADLQAQLDAALKRIEELEANKASKWLGIIALLVGIFGTVGAVWFIIDKFAGKKN</sequence>